<feature type="domain" description="HNH nuclease" evidence="3">
    <location>
        <begin position="318"/>
        <end position="368"/>
    </location>
</feature>
<sequence length="422" mass="45940">MIDARTISSFVRALSEDADGGGHAADAIEILRLILLARNLIEHHTVAAVMSLSLAHTAADQGRTMRELLIELGCAPAVAQRLVRLADRCVRDPWFATELTDGRMPAEHADAIARGMAQIEDRTTEPLADSERHNAMSSLLAQLHSGATPAQITAHARQIGNELSAMQAEVLPTPSEDRSLNELGIVQTPDGRLRLQADLDIVVGEKMVAALDRLSTPRPEPDGSRYRRPFARRRADALDTLLDLAADHDGSTSMTPRVSVALTIPSDTPERSALAFLGPVSIESVTQLTCDAEWTPMILDSEKVPLDVGRRRRLFTAAQRKALLRRDECCVKCGAPASWTQAHHIVHWADGGATDLDNGCLLCTSCHDAVHNAGWEVVLGADRHPWLVPPVTVDARRRPRPAYNRRTMTYDDAPADNLAPAA</sequence>
<comment type="similarity">
    <text evidence="1">Belongs to the Rv1128c/1148c/1588c/1702c/1945/3466 family.</text>
</comment>
<dbReference type="Pfam" id="PF01844">
    <property type="entry name" value="HNH"/>
    <property type="match status" value="1"/>
</dbReference>
<comment type="caution">
    <text evidence="4">The sequence shown here is derived from an EMBL/GenBank/DDBJ whole genome shotgun (WGS) entry which is preliminary data.</text>
</comment>
<evidence type="ECO:0000259" key="3">
    <source>
        <dbReference type="SMART" id="SM00507"/>
    </source>
</evidence>
<dbReference type="GO" id="GO:0003676">
    <property type="term" value="F:nucleic acid binding"/>
    <property type="evidence" value="ECO:0007669"/>
    <property type="project" value="InterPro"/>
</dbReference>
<evidence type="ECO:0000313" key="4">
    <source>
        <dbReference type="EMBL" id="GAC67677.1"/>
    </source>
</evidence>
<keyword evidence="5" id="KW-1185">Reference proteome</keyword>
<dbReference type="EMBL" id="BANX01000008">
    <property type="protein sequence ID" value="GAC67677.1"/>
    <property type="molecule type" value="Genomic_DNA"/>
</dbReference>
<evidence type="ECO:0000256" key="2">
    <source>
        <dbReference type="SAM" id="MobiDB-lite"/>
    </source>
</evidence>
<dbReference type="Pfam" id="PF02720">
    <property type="entry name" value="DUF222"/>
    <property type="match status" value="1"/>
</dbReference>
<dbReference type="eggNOG" id="COG1403">
    <property type="taxonomic scope" value="Bacteria"/>
</dbReference>
<evidence type="ECO:0000313" key="5">
    <source>
        <dbReference type="Proteomes" id="UP000011666"/>
    </source>
</evidence>
<dbReference type="CDD" id="cd00085">
    <property type="entry name" value="HNHc"/>
    <property type="match status" value="1"/>
</dbReference>
<protein>
    <recommendedName>
        <fullName evidence="3">HNH nuclease domain-containing protein</fullName>
    </recommendedName>
</protein>
<dbReference type="GO" id="GO:0008270">
    <property type="term" value="F:zinc ion binding"/>
    <property type="evidence" value="ECO:0007669"/>
    <property type="project" value="InterPro"/>
</dbReference>
<dbReference type="Gene3D" id="1.10.30.50">
    <property type="match status" value="1"/>
</dbReference>
<feature type="region of interest" description="Disordered" evidence="2">
    <location>
        <begin position="398"/>
        <end position="422"/>
    </location>
</feature>
<dbReference type="GO" id="GO:0004519">
    <property type="term" value="F:endonuclease activity"/>
    <property type="evidence" value="ECO:0007669"/>
    <property type="project" value="InterPro"/>
</dbReference>
<dbReference type="STRING" id="1223545.GS4_08_02620"/>
<reference evidence="4 5" key="1">
    <citation type="submission" date="2013-01" db="EMBL/GenBank/DDBJ databases">
        <title>Whole genome shotgun sequence of Gordonia soli NBRC 108243.</title>
        <authorList>
            <person name="Isaki-Nakamura S."/>
            <person name="Hosoyama A."/>
            <person name="Tsuchikane K."/>
            <person name="Ando Y."/>
            <person name="Baba S."/>
            <person name="Ohji S."/>
            <person name="Hamada M."/>
            <person name="Tamura T."/>
            <person name="Yamazoe A."/>
            <person name="Yamazaki S."/>
            <person name="Fujita N."/>
        </authorList>
    </citation>
    <scope>NUCLEOTIDE SEQUENCE [LARGE SCALE GENOMIC DNA]</scope>
    <source>
        <strain evidence="4 5">NBRC 108243</strain>
    </source>
</reference>
<feature type="compositionally biased region" description="Low complexity" evidence="2">
    <location>
        <begin position="401"/>
        <end position="422"/>
    </location>
</feature>
<dbReference type="Proteomes" id="UP000011666">
    <property type="component" value="Unassembled WGS sequence"/>
</dbReference>
<dbReference type="SMART" id="SM00507">
    <property type="entry name" value="HNHc"/>
    <property type="match status" value="1"/>
</dbReference>
<dbReference type="AlphaFoldDB" id="M0QJR2"/>
<dbReference type="InterPro" id="IPR003615">
    <property type="entry name" value="HNH_nuc"/>
</dbReference>
<gene>
    <name evidence="4" type="ORF">GS4_08_02620</name>
</gene>
<dbReference type="InterPro" id="IPR002711">
    <property type="entry name" value="HNH"/>
</dbReference>
<dbReference type="OrthoDB" id="4379271at2"/>
<accession>M0QJR2</accession>
<name>M0QJR2_9ACTN</name>
<proteinExistence type="inferred from homology"/>
<organism evidence="4 5">
    <name type="scientific">Gordonia soli NBRC 108243</name>
    <dbReference type="NCBI Taxonomy" id="1223545"/>
    <lineage>
        <taxon>Bacteria</taxon>
        <taxon>Bacillati</taxon>
        <taxon>Actinomycetota</taxon>
        <taxon>Actinomycetes</taxon>
        <taxon>Mycobacteriales</taxon>
        <taxon>Gordoniaceae</taxon>
        <taxon>Gordonia</taxon>
    </lineage>
</organism>
<dbReference type="InterPro" id="IPR003870">
    <property type="entry name" value="DUF222"/>
</dbReference>
<dbReference type="RefSeq" id="WP_007619098.1">
    <property type="nucleotide sequence ID" value="NZ_BANX01000008.1"/>
</dbReference>
<evidence type="ECO:0000256" key="1">
    <source>
        <dbReference type="ARBA" id="ARBA00023450"/>
    </source>
</evidence>